<feature type="domain" description="Clr5" evidence="2">
    <location>
        <begin position="109"/>
        <end position="161"/>
    </location>
</feature>
<evidence type="ECO:0000313" key="4">
    <source>
        <dbReference type="Proteomes" id="UP000070700"/>
    </source>
</evidence>
<dbReference type="AlphaFoldDB" id="A0A194XCS3"/>
<sequence>MRVRIGTGFLSKSMFELNTTIHASQPDPCLECLLTASWECSHQHDPAFTYLPSTSVSMTPSTGAGIADVVATRQEISGLPSSQEHGGTSELTSTSTRDVTSTSRRLKNREKWSSIKNEVHQYYIIEGKTLQETMVNFERKYSFRASLRKWKMQMKEWNFDKNMSKHDMAILVAKAEKRARDADKDTIFYNRGKEISSEKFLHFKKRRITEQIEVASSSAATPIDITYDTPRYDLALNDIEGSNESNSSSGIENNEFDESTVAQPPEPLQKAVYDQNFGPDLYCLGHNQDIIPFSKLQVLALDILECARSGTTMDGRKSQPDGTIMQYFCGISYGLKYGHGNGDAFLPYISDLMRAQPTLDIHIWIAAHVHHNPFEELLELINETYGLTAKVSVDMAALISPSRNSCDIDSQWARSMHFLRTEELTPEVEKSVQQGLLCELEIAVLALTKPPLLLGQKVLAHGLLKFVSKYLSWNKQWTPPSPYEAWLAAPSWDHTLYVTEIFTLNETAKEGGMTRALASSMQCIRDCEKAISLFHTQESTMDIVISLVFCQTAAMCGEGCFAMVQQIFAKLLIMFEPRLDIPLLKFYTLLYRSVYYAICRRQQLYQEDMIAAQSVIDTLKSWTERERMRTALSEARRRADKIFRDAIWVL</sequence>
<feature type="compositionally biased region" description="Polar residues" evidence="1">
    <location>
        <begin position="79"/>
        <end position="91"/>
    </location>
</feature>
<protein>
    <recommendedName>
        <fullName evidence="2">Clr5 domain-containing protein</fullName>
    </recommendedName>
</protein>
<gene>
    <name evidence="3" type="ORF">LY89DRAFT_34227</name>
</gene>
<feature type="region of interest" description="Disordered" evidence="1">
    <location>
        <begin position="239"/>
        <end position="265"/>
    </location>
</feature>
<dbReference type="PANTHER" id="PTHR38788">
    <property type="entry name" value="CLR5 DOMAIN-CONTAINING PROTEIN"/>
    <property type="match status" value="1"/>
</dbReference>
<organism evidence="3 4">
    <name type="scientific">Mollisia scopiformis</name>
    <name type="common">Conifer needle endophyte fungus</name>
    <name type="synonym">Phialocephala scopiformis</name>
    <dbReference type="NCBI Taxonomy" id="149040"/>
    <lineage>
        <taxon>Eukaryota</taxon>
        <taxon>Fungi</taxon>
        <taxon>Dikarya</taxon>
        <taxon>Ascomycota</taxon>
        <taxon>Pezizomycotina</taxon>
        <taxon>Leotiomycetes</taxon>
        <taxon>Helotiales</taxon>
        <taxon>Mollisiaceae</taxon>
        <taxon>Mollisia</taxon>
    </lineage>
</organism>
<dbReference type="RefSeq" id="XP_018072325.1">
    <property type="nucleotide sequence ID" value="XM_018206867.1"/>
</dbReference>
<dbReference type="GeneID" id="28816593"/>
<dbReference type="PANTHER" id="PTHR38788:SF3">
    <property type="entry name" value="CLR5 DOMAIN-CONTAINING PROTEIN"/>
    <property type="match status" value="1"/>
</dbReference>
<dbReference type="Proteomes" id="UP000070700">
    <property type="component" value="Unassembled WGS sequence"/>
</dbReference>
<dbReference type="Pfam" id="PF14420">
    <property type="entry name" value="Clr5"/>
    <property type="match status" value="1"/>
</dbReference>
<dbReference type="InParanoid" id="A0A194XCS3"/>
<evidence type="ECO:0000313" key="3">
    <source>
        <dbReference type="EMBL" id="KUJ17970.1"/>
    </source>
</evidence>
<keyword evidence="4" id="KW-1185">Reference proteome</keyword>
<feature type="region of interest" description="Disordered" evidence="1">
    <location>
        <begin position="78"/>
        <end position="107"/>
    </location>
</feature>
<dbReference type="KEGG" id="psco:LY89DRAFT_34227"/>
<evidence type="ECO:0000256" key="1">
    <source>
        <dbReference type="SAM" id="MobiDB-lite"/>
    </source>
</evidence>
<accession>A0A194XCS3</accession>
<dbReference type="EMBL" id="KQ947413">
    <property type="protein sequence ID" value="KUJ17970.1"/>
    <property type="molecule type" value="Genomic_DNA"/>
</dbReference>
<evidence type="ECO:0000259" key="2">
    <source>
        <dbReference type="Pfam" id="PF14420"/>
    </source>
</evidence>
<feature type="compositionally biased region" description="Low complexity" evidence="1">
    <location>
        <begin position="92"/>
        <end position="103"/>
    </location>
</feature>
<name>A0A194XCS3_MOLSC</name>
<feature type="compositionally biased region" description="Low complexity" evidence="1">
    <location>
        <begin position="239"/>
        <end position="253"/>
    </location>
</feature>
<dbReference type="OrthoDB" id="5986190at2759"/>
<proteinExistence type="predicted"/>
<dbReference type="InterPro" id="IPR025676">
    <property type="entry name" value="Clr5_dom"/>
</dbReference>
<reference evidence="3 4" key="1">
    <citation type="submission" date="2015-10" db="EMBL/GenBank/DDBJ databases">
        <title>Full genome of DAOMC 229536 Phialocephala scopiformis, a fungal endophyte of spruce producing the potent anti-insectan compound rugulosin.</title>
        <authorList>
            <consortium name="DOE Joint Genome Institute"/>
            <person name="Walker A.K."/>
            <person name="Frasz S.L."/>
            <person name="Seifert K.A."/>
            <person name="Miller J.D."/>
            <person name="Mondo S.J."/>
            <person name="Labutti K."/>
            <person name="Lipzen A."/>
            <person name="Dockter R."/>
            <person name="Kennedy M."/>
            <person name="Grigoriev I.V."/>
            <person name="Spatafora J.W."/>
        </authorList>
    </citation>
    <scope>NUCLEOTIDE SEQUENCE [LARGE SCALE GENOMIC DNA]</scope>
    <source>
        <strain evidence="3 4">CBS 120377</strain>
    </source>
</reference>